<dbReference type="InterPro" id="IPR045558">
    <property type="entry name" value="DUF6317"/>
</dbReference>
<dbReference type="AlphaFoldDB" id="A0A543CFX4"/>
<evidence type="ECO:0000313" key="2">
    <source>
        <dbReference type="Proteomes" id="UP000316096"/>
    </source>
</evidence>
<keyword evidence="2" id="KW-1185">Reference proteome</keyword>
<comment type="caution">
    <text evidence="1">The sequence shown here is derived from an EMBL/GenBank/DDBJ whole genome shotgun (WGS) entry which is preliminary data.</text>
</comment>
<organism evidence="1 2">
    <name type="scientific">Actinoallomurus bryophytorum</name>
    <dbReference type="NCBI Taxonomy" id="1490222"/>
    <lineage>
        <taxon>Bacteria</taxon>
        <taxon>Bacillati</taxon>
        <taxon>Actinomycetota</taxon>
        <taxon>Actinomycetes</taxon>
        <taxon>Streptosporangiales</taxon>
        <taxon>Thermomonosporaceae</taxon>
        <taxon>Actinoallomurus</taxon>
    </lineage>
</organism>
<evidence type="ECO:0008006" key="3">
    <source>
        <dbReference type="Google" id="ProtNLM"/>
    </source>
</evidence>
<protein>
    <recommendedName>
        <fullName evidence="3">Excreted virulence factor EspC (Type VII ESX diderm)</fullName>
    </recommendedName>
</protein>
<name>A0A543CFX4_9ACTN</name>
<dbReference type="Pfam" id="PF19840">
    <property type="entry name" value="DUF6317"/>
    <property type="match status" value="1"/>
</dbReference>
<gene>
    <name evidence="1" type="ORF">FB559_1412</name>
</gene>
<dbReference type="RefSeq" id="WP_141954491.1">
    <property type="nucleotide sequence ID" value="NZ_VFOZ01000001.1"/>
</dbReference>
<dbReference type="EMBL" id="VFOZ01000001">
    <property type="protein sequence ID" value="TQL95900.1"/>
    <property type="molecule type" value="Genomic_DNA"/>
</dbReference>
<proteinExistence type="predicted"/>
<reference evidence="1 2" key="1">
    <citation type="submission" date="2019-06" db="EMBL/GenBank/DDBJ databases">
        <title>Sequencing the genomes of 1000 actinobacteria strains.</title>
        <authorList>
            <person name="Klenk H.-P."/>
        </authorList>
    </citation>
    <scope>NUCLEOTIDE SEQUENCE [LARGE SCALE GENOMIC DNA]</scope>
    <source>
        <strain evidence="1 2">DSM 102200</strain>
    </source>
</reference>
<evidence type="ECO:0000313" key="1">
    <source>
        <dbReference type="EMBL" id="TQL95900.1"/>
    </source>
</evidence>
<accession>A0A543CFX4</accession>
<sequence length="98" mass="11014">MSGYDVIFDDLVKASAEFSKQGEAYANLMPHKPACPAGGDDAIDKMLNVTLQALYEMHTVLAQSISAHAYKLDYAHRHYSKVERDVFDHIVEAPRPEY</sequence>
<dbReference type="Proteomes" id="UP000316096">
    <property type="component" value="Unassembled WGS sequence"/>
</dbReference>